<evidence type="ECO:0000313" key="1">
    <source>
        <dbReference type="EMBL" id="CRG82988.1"/>
    </source>
</evidence>
<dbReference type="Proteomes" id="UP000054383">
    <property type="component" value="Unassembled WGS sequence"/>
</dbReference>
<accession>A0A0U1LJ27</accession>
<evidence type="ECO:0000313" key="2">
    <source>
        <dbReference type="Proteomes" id="UP000054383"/>
    </source>
</evidence>
<reference evidence="1 2" key="1">
    <citation type="submission" date="2015-04" db="EMBL/GenBank/DDBJ databases">
        <authorList>
            <person name="Syromyatnikov M.Y."/>
            <person name="Popov V.N."/>
        </authorList>
    </citation>
    <scope>NUCLEOTIDE SEQUENCE [LARGE SCALE GENOMIC DNA]</scope>
    <source>
        <strain evidence="1">WF-38-12</strain>
    </source>
</reference>
<protein>
    <submittedName>
        <fullName evidence="1">Uncharacterized protein</fullName>
    </submittedName>
</protein>
<keyword evidence="2" id="KW-1185">Reference proteome</keyword>
<dbReference type="EMBL" id="CVMT01000001">
    <property type="protein sequence ID" value="CRG82988.1"/>
    <property type="molecule type" value="Genomic_DNA"/>
</dbReference>
<sequence>MGWWHRMASNKQNSSYSLSQAQKDHFLAHGFVRLPNCFTREKAAEWTSDMWTRLGFSPNDKSTWTSERIHMPHHRTEHVKTFAPKAWAGICELLGGEERVAEESAMWSDALIVNLGSEEWEGKEWPSPKELYGWHVDGDFFVHFLDSREQGLLVIPLFSDIVEHAGGTVVSPDAISLLAKHLYDHPEGVSPGMIPRGQTAPADGPGFYNSLIQQCHEFHEMTGNTGDVILMHPLMVHSASVNSLRIPRIITNPPVSLKEPFNFDRKDPKKYSLVERKTLQALGMDRLKGWKIVGDREYIVPERLRAQEQMKKKELERLGS</sequence>
<dbReference type="OrthoDB" id="4664297at2759"/>
<organism evidence="1 2">
    <name type="scientific">Talaromyces islandicus</name>
    <name type="common">Penicillium islandicum</name>
    <dbReference type="NCBI Taxonomy" id="28573"/>
    <lineage>
        <taxon>Eukaryota</taxon>
        <taxon>Fungi</taxon>
        <taxon>Dikarya</taxon>
        <taxon>Ascomycota</taxon>
        <taxon>Pezizomycotina</taxon>
        <taxon>Eurotiomycetes</taxon>
        <taxon>Eurotiomycetidae</taxon>
        <taxon>Eurotiales</taxon>
        <taxon>Trichocomaceae</taxon>
        <taxon>Talaromyces</taxon>
        <taxon>Talaromyces sect. Islandici</taxon>
    </lineage>
</organism>
<gene>
    <name evidence="1" type="ORF">PISL3812_00336</name>
</gene>
<dbReference type="OMA" id="RPRFMAQ"/>
<proteinExistence type="predicted"/>
<dbReference type="Gene3D" id="2.60.120.620">
    <property type="entry name" value="q2cbj1_9rhob like domain"/>
    <property type="match status" value="1"/>
</dbReference>
<dbReference type="AlphaFoldDB" id="A0A0U1LJ27"/>
<name>A0A0U1LJ27_TALIS</name>
<dbReference type="SUPFAM" id="SSF51197">
    <property type="entry name" value="Clavaminate synthase-like"/>
    <property type="match status" value="1"/>
</dbReference>